<dbReference type="eggNOG" id="COG0037">
    <property type="taxonomic scope" value="Bacteria"/>
</dbReference>
<feature type="domain" description="Lysidine-tRNA(Ile) synthetase C-terminal" evidence="9">
    <location>
        <begin position="402"/>
        <end position="475"/>
    </location>
</feature>
<dbReference type="SUPFAM" id="SSF56037">
    <property type="entry name" value="PheT/TilS domain"/>
    <property type="match status" value="1"/>
</dbReference>
<comment type="catalytic activity">
    <reaction evidence="7 8">
        <text>cytidine(34) in tRNA(Ile2) + L-lysine + ATP = lysidine(34) in tRNA(Ile2) + AMP + diphosphate + H(+)</text>
        <dbReference type="Rhea" id="RHEA:43744"/>
        <dbReference type="Rhea" id="RHEA-COMP:10625"/>
        <dbReference type="Rhea" id="RHEA-COMP:10670"/>
        <dbReference type="ChEBI" id="CHEBI:15378"/>
        <dbReference type="ChEBI" id="CHEBI:30616"/>
        <dbReference type="ChEBI" id="CHEBI:32551"/>
        <dbReference type="ChEBI" id="CHEBI:33019"/>
        <dbReference type="ChEBI" id="CHEBI:82748"/>
        <dbReference type="ChEBI" id="CHEBI:83665"/>
        <dbReference type="ChEBI" id="CHEBI:456215"/>
        <dbReference type="EC" id="6.3.4.19"/>
    </reaction>
</comment>
<evidence type="ECO:0000256" key="1">
    <source>
        <dbReference type="ARBA" id="ARBA00004496"/>
    </source>
</evidence>
<protein>
    <recommendedName>
        <fullName evidence="8">tRNA(Ile)-lysidine synthase</fullName>
        <ecNumber evidence="8">6.3.4.19</ecNumber>
    </recommendedName>
    <alternativeName>
        <fullName evidence="8">tRNA(Ile)-2-lysyl-cytidine synthase</fullName>
    </alternativeName>
    <alternativeName>
        <fullName evidence="8">tRNA(Ile)-lysidine synthetase</fullName>
    </alternativeName>
</protein>
<evidence type="ECO:0000256" key="8">
    <source>
        <dbReference type="HAMAP-Rule" id="MF_01161"/>
    </source>
</evidence>
<dbReference type="GO" id="GO:0005524">
    <property type="term" value="F:ATP binding"/>
    <property type="evidence" value="ECO:0007669"/>
    <property type="project" value="UniProtKB-UniRule"/>
</dbReference>
<evidence type="ECO:0000256" key="2">
    <source>
        <dbReference type="ARBA" id="ARBA00022490"/>
    </source>
</evidence>
<keyword evidence="3 8" id="KW-0436">Ligase</keyword>
<dbReference type="NCBIfam" id="TIGR02433">
    <property type="entry name" value="lysidine_TilS_C"/>
    <property type="match status" value="1"/>
</dbReference>
<dbReference type="HAMAP" id="MF_01161">
    <property type="entry name" value="tRNA_Ile_lys_synt"/>
    <property type="match status" value="1"/>
</dbReference>
<evidence type="ECO:0000256" key="6">
    <source>
        <dbReference type="ARBA" id="ARBA00022840"/>
    </source>
</evidence>
<dbReference type="SUPFAM" id="SSF82829">
    <property type="entry name" value="MesJ substrate recognition domain-like"/>
    <property type="match status" value="1"/>
</dbReference>
<evidence type="ECO:0000313" key="10">
    <source>
        <dbReference type="EMBL" id="ADE54770.1"/>
    </source>
</evidence>
<dbReference type="InterPro" id="IPR011063">
    <property type="entry name" value="TilS/TtcA_N"/>
</dbReference>
<sequence>MQPRPKWKELARALRIRVGDDCLHPEVQAYLQRASCERVLVACSGGADSVFLLGILWANAELLGVELVVAHYNHRWRGSESDEDARFVEVMAKTLGCTYLTETRPEKEAAFTETTARALRLDFLRRAATEANCDCIALGHQQGDILETQLQRIARGSGSEGLAAPRPIHRFERYPPHVRPLLNMRSGDVRMAVAACGLPWCEDSSNDDLSIPRNALRRKWIPGLVDAVGRDVSTAAARTRQLLEEDADALEQFMRASFSREVLAADRLSRTRLRASPRALSRRALSAWLGNHGLMDSLSAAALDNLLDTVYSAQSESRQSAGEQFIRIRETELSLECDLQKQTSPGLEIASLEAGESLILPTGGILETEFVDVDASLQADLKSGAIDPAEEAYLALEDGVMLQVRGWQPGDRFCPIGAPGMKKLKDWFIDRRIPQQERKCLPVVTSESGEILWVPGFAPANSHKIRAGTKLALRLTYEFRNSL</sequence>
<dbReference type="SMART" id="SM00977">
    <property type="entry name" value="TilS_C"/>
    <property type="match status" value="1"/>
</dbReference>
<evidence type="ECO:0000313" key="11">
    <source>
        <dbReference type="Proteomes" id="UP000000925"/>
    </source>
</evidence>
<keyword evidence="4 8" id="KW-0819">tRNA processing</keyword>
<keyword evidence="11" id="KW-1185">Reference proteome</keyword>
<dbReference type="InterPro" id="IPR012795">
    <property type="entry name" value="tRNA_Ile_lys_synt_N"/>
</dbReference>
<dbReference type="Gene3D" id="3.40.50.620">
    <property type="entry name" value="HUPs"/>
    <property type="match status" value="1"/>
</dbReference>
<organism evidence="10 11">
    <name type="scientific">Coraliomargarita akajimensis (strain DSM 45221 / IAM 15411 / JCM 23193 / KCTC 12865 / 04OKA010-24)</name>
    <dbReference type="NCBI Taxonomy" id="583355"/>
    <lineage>
        <taxon>Bacteria</taxon>
        <taxon>Pseudomonadati</taxon>
        <taxon>Verrucomicrobiota</taxon>
        <taxon>Opitutia</taxon>
        <taxon>Puniceicoccales</taxon>
        <taxon>Coraliomargaritaceae</taxon>
        <taxon>Coraliomargarita</taxon>
    </lineage>
</organism>
<evidence type="ECO:0000259" key="9">
    <source>
        <dbReference type="SMART" id="SM00977"/>
    </source>
</evidence>
<comment type="domain">
    <text evidence="8">The N-terminal region contains the highly conserved SGGXDS motif, predicted to be a P-loop motif involved in ATP binding.</text>
</comment>
<dbReference type="PANTHER" id="PTHR43033:SF1">
    <property type="entry name" value="TRNA(ILE)-LYSIDINE SYNTHASE-RELATED"/>
    <property type="match status" value="1"/>
</dbReference>
<accession>D5EK21</accession>
<evidence type="ECO:0000256" key="5">
    <source>
        <dbReference type="ARBA" id="ARBA00022741"/>
    </source>
</evidence>
<dbReference type="CDD" id="cd01992">
    <property type="entry name" value="TilS_N"/>
    <property type="match status" value="1"/>
</dbReference>
<dbReference type="InterPro" id="IPR012094">
    <property type="entry name" value="tRNA_Ile_lys_synt"/>
</dbReference>
<dbReference type="GO" id="GO:0005737">
    <property type="term" value="C:cytoplasm"/>
    <property type="evidence" value="ECO:0007669"/>
    <property type="project" value="UniProtKB-SubCell"/>
</dbReference>
<dbReference type="OrthoDB" id="9807403at2"/>
<dbReference type="PANTHER" id="PTHR43033">
    <property type="entry name" value="TRNA(ILE)-LYSIDINE SYNTHASE-RELATED"/>
    <property type="match status" value="1"/>
</dbReference>
<dbReference type="GO" id="GO:0006400">
    <property type="term" value="P:tRNA modification"/>
    <property type="evidence" value="ECO:0007669"/>
    <property type="project" value="UniProtKB-UniRule"/>
</dbReference>
<dbReference type="InterPro" id="IPR014729">
    <property type="entry name" value="Rossmann-like_a/b/a_fold"/>
</dbReference>
<evidence type="ECO:0000256" key="3">
    <source>
        <dbReference type="ARBA" id="ARBA00022598"/>
    </source>
</evidence>
<dbReference type="Proteomes" id="UP000000925">
    <property type="component" value="Chromosome"/>
</dbReference>
<keyword evidence="5 8" id="KW-0547">Nucleotide-binding</keyword>
<dbReference type="GO" id="GO:0032267">
    <property type="term" value="F:tRNA(Ile)-lysidine synthase activity"/>
    <property type="evidence" value="ECO:0007669"/>
    <property type="project" value="UniProtKB-EC"/>
</dbReference>
<dbReference type="Pfam" id="PF01171">
    <property type="entry name" value="ATP_bind_3"/>
    <property type="match status" value="1"/>
</dbReference>
<gene>
    <name evidence="8" type="primary">tilS</name>
    <name evidence="10" type="ordered locus">Caka_1751</name>
</gene>
<dbReference type="KEGG" id="caa:Caka_1751"/>
<dbReference type="Pfam" id="PF11734">
    <property type="entry name" value="TilS_C"/>
    <property type="match status" value="1"/>
</dbReference>
<keyword evidence="6 8" id="KW-0067">ATP-binding</keyword>
<comment type="function">
    <text evidence="8">Ligates lysine onto the cytidine present at position 34 of the AUA codon-specific tRNA(Ile) that contains the anticodon CAU, in an ATP-dependent manner. Cytidine is converted to lysidine, thus changing the amino acid specificity of the tRNA from methionine to isoleucine.</text>
</comment>
<dbReference type="NCBIfam" id="TIGR02432">
    <property type="entry name" value="lysidine_TilS_N"/>
    <property type="match status" value="1"/>
</dbReference>
<comment type="similarity">
    <text evidence="8">Belongs to the tRNA(Ile)-lysidine synthase family.</text>
</comment>
<dbReference type="RefSeq" id="WP_013043492.1">
    <property type="nucleotide sequence ID" value="NC_014008.1"/>
</dbReference>
<comment type="subcellular location">
    <subcellularLocation>
        <location evidence="1 8">Cytoplasm</location>
    </subcellularLocation>
</comment>
<dbReference type="HOGENOM" id="CLU_018869_0_1_0"/>
<dbReference type="AlphaFoldDB" id="D5EK21"/>
<dbReference type="EC" id="6.3.4.19" evidence="8"/>
<dbReference type="SUPFAM" id="SSF52402">
    <property type="entry name" value="Adenine nucleotide alpha hydrolases-like"/>
    <property type="match status" value="1"/>
</dbReference>
<dbReference type="Gene3D" id="1.20.59.20">
    <property type="match status" value="1"/>
</dbReference>
<dbReference type="STRING" id="583355.Caka_1751"/>
<reference evidence="10 11" key="1">
    <citation type="journal article" date="2010" name="Stand. Genomic Sci.">
        <title>Complete genome sequence of Coraliomargarita akajimensis type strain (04OKA010-24).</title>
        <authorList>
            <person name="Mavromatis K."/>
            <person name="Abt B."/>
            <person name="Brambilla E."/>
            <person name="Lapidus A."/>
            <person name="Copeland A."/>
            <person name="Deshpande S."/>
            <person name="Nolan M."/>
            <person name="Lucas S."/>
            <person name="Tice H."/>
            <person name="Cheng J.F."/>
            <person name="Han C."/>
            <person name="Detter J.C."/>
            <person name="Woyke T."/>
            <person name="Goodwin L."/>
            <person name="Pitluck S."/>
            <person name="Held B."/>
            <person name="Brettin T."/>
            <person name="Tapia R."/>
            <person name="Ivanova N."/>
            <person name="Mikhailova N."/>
            <person name="Pati A."/>
            <person name="Liolios K."/>
            <person name="Chen A."/>
            <person name="Palaniappan K."/>
            <person name="Land M."/>
            <person name="Hauser L."/>
            <person name="Chang Y.J."/>
            <person name="Jeffries C.D."/>
            <person name="Rohde M."/>
            <person name="Goker M."/>
            <person name="Bristow J."/>
            <person name="Eisen J.A."/>
            <person name="Markowitz V."/>
            <person name="Hugenholtz P."/>
            <person name="Klenk H.P."/>
            <person name="Kyrpides N.C."/>
        </authorList>
    </citation>
    <scope>NUCLEOTIDE SEQUENCE [LARGE SCALE GENOMIC DNA]</scope>
    <source>
        <strain evidence="11">DSM 45221 / IAM 15411 / JCM 23193 / KCTC 12865</strain>
    </source>
</reference>
<proteinExistence type="inferred from homology"/>
<feature type="binding site" evidence="8">
    <location>
        <begin position="44"/>
        <end position="49"/>
    </location>
    <ligand>
        <name>ATP</name>
        <dbReference type="ChEBI" id="CHEBI:30616"/>
    </ligand>
</feature>
<dbReference type="InterPro" id="IPR012796">
    <property type="entry name" value="Lysidine-tRNA-synth_C"/>
</dbReference>
<keyword evidence="2 8" id="KW-0963">Cytoplasm</keyword>
<evidence type="ECO:0000256" key="4">
    <source>
        <dbReference type="ARBA" id="ARBA00022694"/>
    </source>
</evidence>
<name>D5EK21_CORAD</name>
<dbReference type="EMBL" id="CP001998">
    <property type="protein sequence ID" value="ADE54770.1"/>
    <property type="molecule type" value="Genomic_DNA"/>
</dbReference>
<evidence type="ECO:0000256" key="7">
    <source>
        <dbReference type="ARBA" id="ARBA00048539"/>
    </source>
</evidence>